<reference evidence="7" key="1">
    <citation type="journal article" date="2019" name="Int. J. Syst. Evol. Microbiol.">
        <title>The Global Catalogue of Microorganisms (GCM) 10K type strain sequencing project: providing services to taxonomists for standard genome sequencing and annotation.</title>
        <authorList>
            <consortium name="The Broad Institute Genomics Platform"/>
            <consortium name="The Broad Institute Genome Sequencing Center for Infectious Disease"/>
            <person name="Wu L."/>
            <person name="Ma J."/>
        </authorList>
    </citation>
    <scope>NUCLEOTIDE SEQUENCE [LARGE SCALE GENOMIC DNA]</scope>
    <source>
        <strain evidence="7">CCM 8681</strain>
    </source>
</reference>
<feature type="domain" description="OmpA-like" evidence="5">
    <location>
        <begin position="156"/>
        <end position="273"/>
    </location>
</feature>
<evidence type="ECO:0000256" key="4">
    <source>
        <dbReference type="PROSITE-ProRule" id="PRU00473"/>
    </source>
</evidence>
<dbReference type="SUPFAM" id="SSF103088">
    <property type="entry name" value="OmpA-like"/>
    <property type="match status" value="2"/>
</dbReference>
<dbReference type="PRINTS" id="PR01021">
    <property type="entry name" value="OMPADOMAIN"/>
</dbReference>
<dbReference type="InterPro" id="IPR006664">
    <property type="entry name" value="OMP_bac"/>
</dbReference>
<dbReference type="CDD" id="cd07185">
    <property type="entry name" value="OmpA_C-like"/>
    <property type="match status" value="1"/>
</dbReference>
<dbReference type="PANTHER" id="PTHR30329">
    <property type="entry name" value="STATOR ELEMENT OF FLAGELLAR MOTOR COMPLEX"/>
    <property type="match status" value="1"/>
</dbReference>
<keyword evidence="7" id="KW-1185">Reference proteome</keyword>
<feature type="domain" description="OmpA-like" evidence="5">
    <location>
        <begin position="14"/>
        <end position="134"/>
    </location>
</feature>
<dbReference type="PANTHER" id="PTHR30329:SF21">
    <property type="entry name" value="LIPOPROTEIN YIAD-RELATED"/>
    <property type="match status" value="1"/>
</dbReference>
<keyword evidence="3" id="KW-0998">Cell outer membrane</keyword>
<dbReference type="PROSITE" id="PS51123">
    <property type="entry name" value="OMPA_2"/>
    <property type="match status" value="2"/>
</dbReference>
<evidence type="ECO:0000313" key="6">
    <source>
        <dbReference type="EMBL" id="GGI56243.1"/>
    </source>
</evidence>
<dbReference type="RefSeq" id="WP_188373169.1">
    <property type="nucleotide sequence ID" value="NZ_BMDQ01000001.1"/>
</dbReference>
<dbReference type="EMBL" id="BMDQ01000001">
    <property type="protein sequence ID" value="GGI56243.1"/>
    <property type="molecule type" value="Genomic_DNA"/>
</dbReference>
<dbReference type="InterPro" id="IPR036737">
    <property type="entry name" value="OmpA-like_sf"/>
</dbReference>
<organism evidence="6 7">
    <name type="scientific">Winogradskyella haliclonae</name>
    <dbReference type="NCBI Taxonomy" id="2048558"/>
    <lineage>
        <taxon>Bacteria</taxon>
        <taxon>Pseudomonadati</taxon>
        <taxon>Bacteroidota</taxon>
        <taxon>Flavobacteriia</taxon>
        <taxon>Flavobacteriales</taxon>
        <taxon>Flavobacteriaceae</taxon>
        <taxon>Winogradskyella</taxon>
    </lineage>
</organism>
<evidence type="ECO:0000256" key="1">
    <source>
        <dbReference type="ARBA" id="ARBA00004442"/>
    </source>
</evidence>
<evidence type="ECO:0000256" key="2">
    <source>
        <dbReference type="ARBA" id="ARBA00023136"/>
    </source>
</evidence>
<name>A0ABQ2BZD3_9FLAO</name>
<accession>A0ABQ2BZD3</accession>
<dbReference type="Pfam" id="PF00691">
    <property type="entry name" value="OmpA"/>
    <property type="match status" value="2"/>
</dbReference>
<sequence>MKKLFFLAFFGFQVVISQTEIKHIVYFETDKYSIPETEMHRLLLFLDDIESVDIHKISIYGFCDDRGSHSYNMVLSQNRANVIKEVLTNNEFDESLITNTDGKGELLLRIIKENEVKRIRGLNRKVEIIVSPVFPARKNNFDSKKLETILSGDLKVGDKILLENLLFERGYSYLIPESKVILSKIASILVKRSDVYFTIEGHVCCTSGERDAIDGKTKKRNLSYARAKYIYDYLASKGVSRHRMKYIGMKRKFPLGGPQRLDRRVEFLVTKVGH</sequence>
<evidence type="ECO:0000259" key="5">
    <source>
        <dbReference type="PROSITE" id="PS51123"/>
    </source>
</evidence>
<comment type="subcellular location">
    <subcellularLocation>
        <location evidence="1">Cell outer membrane</location>
    </subcellularLocation>
</comment>
<dbReference type="Gene3D" id="3.30.1330.60">
    <property type="entry name" value="OmpA-like domain"/>
    <property type="match status" value="2"/>
</dbReference>
<protein>
    <submittedName>
        <fullName evidence="6">Membrane protein</fullName>
    </submittedName>
</protein>
<evidence type="ECO:0000256" key="3">
    <source>
        <dbReference type="ARBA" id="ARBA00023237"/>
    </source>
</evidence>
<evidence type="ECO:0000313" key="7">
    <source>
        <dbReference type="Proteomes" id="UP000624701"/>
    </source>
</evidence>
<proteinExistence type="predicted"/>
<dbReference type="Proteomes" id="UP000624701">
    <property type="component" value="Unassembled WGS sequence"/>
</dbReference>
<dbReference type="InterPro" id="IPR050330">
    <property type="entry name" value="Bact_OuterMem_StrucFunc"/>
</dbReference>
<keyword evidence="2 4" id="KW-0472">Membrane</keyword>
<dbReference type="InterPro" id="IPR006665">
    <property type="entry name" value="OmpA-like"/>
</dbReference>
<gene>
    <name evidence="6" type="ORF">GCM10011444_05520</name>
</gene>
<comment type="caution">
    <text evidence="6">The sequence shown here is derived from an EMBL/GenBank/DDBJ whole genome shotgun (WGS) entry which is preliminary data.</text>
</comment>